<evidence type="ECO:0000313" key="1">
    <source>
        <dbReference type="EMBL" id="SVC99138.1"/>
    </source>
</evidence>
<organism evidence="1">
    <name type="scientific">marine metagenome</name>
    <dbReference type="NCBI Taxonomy" id="408172"/>
    <lineage>
        <taxon>unclassified sequences</taxon>
        <taxon>metagenomes</taxon>
        <taxon>ecological metagenomes</taxon>
    </lineage>
</organism>
<sequence>MKPLIDLPFLSHGHATLKDVEESIRFYRNF</sequence>
<dbReference type="EMBL" id="UINC01122985">
    <property type="protein sequence ID" value="SVC99138.1"/>
    <property type="molecule type" value="Genomic_DNA"/>
</dbReference>
<feature type="non-terminal residue" evidence="1">
    <location>
        <position position="30"/>
    </location>
</feature>
<dbReference type="AlphaFoldDB" id="A0A382RQB6"/>
<reference evidence="1" key="1">
    <citation type="submission" date="2018-05" db="EMBL/GenBank/DDBJ databases">
        <authorList>
            <person name="Lanie J.A."/>
            <person name="Ng W.-L."/>
            <person name="Kazmierczak K.M."/>
            <person name="Andrzejewski T.M."/>
            <person name="Davidsen T.M."/>
            <person name="Wayne K.J."/>
            <person name="Tettelin H."/>
            <person name="Glass J.I."/>
            <person name="Rusch D."/>
            <person name="Podicherti R."/>
            <person name="Tsui H.-C.T."/>
            <person name="Winkler M.E."/>
        </authorList>
    </citation>
    <scope>NUCLEOTIDE SEQUENCE</scope>
</reference>
<protein>
    <submittedName>
        <fullName evidence="1">Uncharacterized protein</fullName>
    </submittedName>
</protein>
<gene>
    <name evidence="1" type="ORF">METZ01_LOCUS351992</name>
</gene>
<proteinExistence type="predicted"/>
<accession>A0A382RQB6</accession>
<name>A0A382RQB6_9ZZZZ</name>